<dbReference type="AlphaFoldDB" id="A0A5J4KIN6"/>
<dbReference type="EMBL" id="BKZW01000002">
    <property type="protein sequence ID" value="GER89608.1"/>
    <property type="molecule type" value="Genomic_DNA"/>
</dbReference>
<name>A0A5J4KIN6_9CHLR</name>
<evidence type="ECO:0000259" key="3">
    <source>
        <dbReference type="Pfam" id="PF13649"/>
    </source>
</evidence>
<feature type="domain" description="Methyltransferase" evidence="3">
    <location>
        <begin position="50"/>
        <end position="140"/>
    </location>
</feature>
<dbReference type="InterPro" id="IPR041698">
    <property type="entry name" value="Methyltransf_25"/>
</dbReference>
<reference evidence="4 5" key="1">
    <citation type="submission" date="2019-10" db="EMBL/GenBank/DDBJ databases">
        <title>Dictyobacter vulcani sp. nov., within the class Ktedonobacteria, isolated from soil of volcanic Mt. Zao.</title>
        <authorList>
            <person name="Zheng Y."/>
            <person name="Wang C.M."/>
            <person name="Sakai Y."/>
            <person name="Abe K."/>
            <person name="Yokota A."/>
            <person name="Yabe S."/>
        </authorList>
    </citation>
    <scope>NUCLEOTIDE SEQUENCE [LARGE SCALE GENOMIC DNA]</scope>
    <source>
        <strain evidence="4 5">W12</strain>
    </source>
</reference>
<dbReference type="SUPFAM" id="SSF53335">
    <property type="entry name" value="S-adenosyl-L-methionine-dependent methyltransferases"/>
    <property type="match status" value="1"/>
</dbReference>
<protein>
    <recommendedName>
        <fullName evidence="3">Methyltransferase domain-containing protein</fullName>
    </recommendedName>
</protein>
<organism evidence="4 5">
    <name type="scientific">Dictyobacter vulcani</name>
    <dbReference type="NCBI Taxonomy" id="2607529"/>
    <lineage>
        <taxon>Bacteria</taxon>
        <taxon>Bacillati</taxon>
        <taxon>Chloroflexota</taxon>
        <taxon>Ktedonobacteria</taxon>
        <taxon>Ktedonobacterales</taxon>
        <taxon>Dictyobacteraceae</taxon>
        <taxon>Dictyobacter</taxon>
    </lineage>
</organism>
<dbReference type="InterPro" id="IPR029063">
    <property type="entry name" value="SAM-dependent_MTases_sf"/>
</dbReference>
<keyword evidence="2" id="KW-0808">Transferase</keyword>
<proteinExistence type="predicted"/>
<dbReference type="Pfam" id="PF13649">
    <property type="entry name" value="Methyltransf_25"/>
    <property type="match status" value="1"/>
</dbReference>
<sequence length="263" mass="29656">MLHKSKYYAPKHAESFKDQSIAESYHYRPPYPTETFEILAGLVKGTPRRVLDAGCGIGYIARNLVAAVDHIDAVDFSQAMITEGQSHPNGDHPSLHWLHGSMEDVVLEPPYGLIAAGESVHWMNWEIVFPRFQQLLVPDGYLAIIEHETEPDDWSLLSNLIPHYTTNKDYEPSNMIVDLEQHGLFKKVGEQRTSYIAYPQSIEDYIASYHSRSGFSRERMGVEQATAFDQEAEVTLRKLYPDGTIPLQVASNIIWGLPGKGQA</sequence>
<keyword evidence="5" id="KW-1185">Reference proteome</keyword>
<dbReference type="PANTHER" id="PTHR44942:SF4">
    <property type="entry name" value="METHYLTRANSFERASE TYPE 11 DOMAIN-CONTAINING PROTEIN"/>
    <property type="match status" value="1"/>
</dbReference>
<evidence type="ECO:0000313" key="5">
    <source>
        <dbReference type="Proteomes" id="UP000326912"/>
    </source>
</evidence>
<dbReference type="Gene3D" id="3.40.50.150">
    <property type="entry name" value="Vaccinia Virus protein VP39"/>
    <property type="match status" value="1"/>
</dbReference>
<dbReference type="GO" id="GO:0032259">
    <property type="term" value="P:methylation"/>
    <property type="evidence" value="ECO:0007669"/>
    <property type="project" value="UniProtKB-KW"/>
</dbReference>
<dbReference type="InterPro" id="IPR051052">
    <property type="entry name" value="Diverse_substrate_MTase"/>
</dbReference>
<dbReference type="CDD" id="cd02440">
    <property type="entry name" value="AdoMet_MTases"/>
    <property type="match status" value="1"/>
</dbReference>
<dbReference type="RefSeq" id="WP_151757481.1">
    <property type="nucleotide sequence ID" value="NZ_BKZW01000002.1"/>
</dbReference>
<comment type="caution">
    <text evidence="4">The sequence shown here is derived from an EMBL/GenBank/DDBJ whole genome shotgun (WGS) entry which is preliminary data.</text>
</comment>
<dbReference type="Proteomes" id="UP000326912">
    <property type="component" value="Unassembled WGS sequence"/>
</dbReference>
<evidence type="ECO:0000256" key="2">
    <source>
        <dbReference type="ARBA" id="ARBA00022679"/>
    </source>
</evidence>
<gene>
    <name evidence="4" type="ORF">KDW_37700</name>
</gene>
<dbReference type="PANTHER" id="PTHR44942">
    <property type="entry name" value="METHYLTRANSF_11 DOMAIN-CONTAINING PROTEIN"/>
    <property type="match status" value="1"/>
</dbReference>
<keyword evidence="1" id="KW-0489">Methyltransferase</keyword>
<evidence type="ECO:0000256" key="1">
    <source>
        <dbReference type="ARBA" id="ARBA00022603"/>
    </source>
</evidence>
<evidence type="ECO:0000313" key="4">
    <source>
        <dbReference type="EMBL" id="GER89608.1"/>
    </source>
</evidence>
<dbReference type="GO" id="GO:0008168">
    <property type="term" value="F:methyltransferase activity"/>
    <property type="evidence" value="ECO:0007669"/>
    <property type="project" value="UniProtKB-KW"/>
</dbReference>
<accession>A0A5J4KIN6</accession>